<sequence>MSDTAAAGAPPGGLKPLRGTARPRHAVPAHSRWVPALGWQPIAYSELHLCAHYYPLAIRFSRGLPLLGVILDEAYLTRPLVDAAGTWQGGYMPMAVRTFPFQATGNSVDPFDDLVVPADTDFLSAETGTLLCREDGAPSSHLQTLHRLARQLLDSRRSLAAALDHLLIAGLLVPLRPPPNGTAQPTTPKLYSIDRTRFAEIEPAAFAAMARQRFASVDIAVACQFSLHRLRSECQPKSTRSALAASAAGGRGLDFLGMEDIAIDDGDLFSLGDLEATHSGLDAPDGDARDDLPV</sequence>
<dbReference type="KEGG" id="blag:BLTE_23010"/>
<accession>A0A348G233</accession>
<dbReference type="RefSeq" id="WP_126400661.1">
    <property type="nucleotide sequence ID" value="NZ_AP018907.1"/>
</dbReference>
<dbReference type="Pfam" id="PF07277">
    <property type="entry name" value="SapC"/>
    <property type="match status" value="1"/>
</dbReference>
<dbReference type="EMBL" id="AP018907">
    <property type="protein sequence ID" value="BBF93616.1"/>
    <property type="molecule type" value="Genomic_DNA"/>
</dbReference>
<dbReference type="AlphaFoldDB" id="A0A348G233"/>
<gene>
    <name evidence="2" type="ORF">BLTE_23010</name>
</gene>
<organism evidence="2 3">
    <name type="scientific">Blastochloris tepida</name>
    <dbReference type="NCBI Taxonomy" id="2233851"/>
    <lineage>
        <taxon>Bacteria</taxon>
        <taxon>Pseudomonadati</taxon>
        <taxon>Pseudomonadota</taxon>
        <taxon>Alphaproteobacteria</taxon>
        <taxon>Hyphomicrobiales</taxon>
        <taxon>Blastochloridaceae</taxon>
        <taxon>Blastochloris</taxon>
    </lineage>
</organism>
<dbReference type="InterPro" id="IPR010836">
    <property type="entry name" value="SapC"/>
</dbReference>
<reference evidence="2 3" key="1">
    <citation type="submission" date="2018-08" db="EMBL/GenBank/DDBJ databases">
        <title>Complete genome sequencing of Blastochloris tepida GI.</title>
        <authorList>
            <person name="Tsukatani Y."/>
            <person name="Mori H."/>
        </authorList>
    </citation>
    <scope>NUCLEOTIDE SEQUENCE [LARGE SCALE GENOMIC DNA]</scope>
    <source>
        <strain evidence="2 3">GI</strain>
    </source>
</reference>
<protein>
    <recommendedName>
        <fullName evidence="4">SapC family protein</fullName>
    </recommendedName>
</protein>
<feature type="region of interest" description="Disordered" evidence="1">
    <location>
        <begin position="1"/>
        <end position="21"/>
    </location>
</feature>
<name>A0A348G233_9HYPH</name>
<keyword evidence="3" id="KW-1185">Reference proteome</keyword>
<evidence type="ECO:0000256" key="1">
    <source>
        <dbReference type="SAM" id="MobiDB-lite"/>
    </source>
</evidence>
<evidence type="ECO:0008006" key="4">
    <source>
        <dbReference type="Google" id="ProtNLM"/>
    </source>
</evidence>
<dbReference type="OrthoDB" id="7841843at2"/>
<proteinExistence type="predicted"/>
<dbReference type="Proteomes" id="UP000266934">
    <property type="component" value="Chromosome"/>
</dbReference>
<evidence type="ECO:0000313" key="3">
    <source>
        <dbReference type="Proteomes" id="UP000266934"/>
    </source>
</evidence>
<evidence type="ECO:0000313" key="2">
    <source>
        <dbReference type="EMBL" id="BBF93616.1"/>
    </source>
</evidence>